<sequence length="283" mass="32799">MFGYVMPCKPELKIKDYEKFKSYYCGLCLSIKKNYGNLPRLVLNYDMTFLAVLLDSISDEKCKVHLGRCMFHPMQKKYFIVQNAAIDYAAFCNIALTYYKLLDDVYDENSKASKVKSILLKSYFNKFPKKLKDNTNYIKKSLLELSKLEKSSSKLNIDELSHPFADLTGFIISKYIEDITLSSVLYSLGYNLGKWIYIIDAYDDLKNDMEKNKFNALNFSMNENNLPYDEFLSMIKPKVSFILGLCGKSCLDSLKKLPMQTNVDILYNILQYGLLSKMEKLNL</sequence>
<protein>
    <submittedName>
        <fullName evidence="1">DUF5685 family protein</fullName>
    </submittedName>
</protein>
<comment type="caution">
    <text evidence="1">The sequence shown here is derived from an EMBL/GenBank/DDBJ whole genome shotgun (WGS) entry which is preliminary data.</text>
</comment>
<name>A0ABW8TAZ1_9CLOT</name>
<gene>
    <name evidence="1" type="ORF">ACJDT4_04540</name>
</gene>
<dbReference type="Proteomes" id="UP001623592">
    <property type="component" value="Unassembled WGS sequence"/>
</dbReference>
<evidence type="ECO:0000313" key="1">
    <source>
        <dbReference type="EMBL" id="MFL0249681.1"/>
    </source>
</evidence>
<dbReference type="InterPro" id="IPR043740">
    <property type="entry name" value="DUF5685"/>
</dbReference>
<evidence type="ECO:0000313" key="2">
    <source>
        <dbReference type="Proteomes" id="UP001623592"/>
    </source>
</evidence>
<dbReference type="RefSeq" id="WP_406786350.1">
    <property type="nucleotide sequence ID" value="NZ_JBJIAA010000003.1"/>
</dbReference>
<organism evidence="1 2">
    <name type="scientific">Clostridium neuense</name>
    <dbReference type="NCBI Taxonomy" id="1728934"/>
    <lineage>
        <taxon>Bacteria</taxon>
        <taxon>Bacillati</taxon>
        <taxon>Bacillota</taxon>
        <taxon>Clostridia</taxon>
        <taxon>Eubacteriales</taxon>
        <taxon>Clostridiaceae</taxon>
        <taxon>Clostridium</taxon>
    </lineage>
</organism>
<dbReference type="Pfam" id="PF18937">
    <property type="entry name" value="DUF5685"/>
    <property type="match status" value="1"/>
</dbReference>
<proteinExistence type="predicted"/>
<keyword evidence="2" id="KW-1185">Reference proteome</keyword>
<accession>A0ABW8TAZ1</accession>
<dbReference type="EMBL" id="JBJIAA010000003">
    <property type="protein sequence ID" value="MFL0249681.1"/>
    <property type="molecule type" value="Genomic_DNA"/>
</dbReference>
<reference evidence="1 2" key="1">
    <citation type="submission" date="2024-11" db="EMBL/GenBank/DDBJ databases">
        <authorList>
            <person name="Heng Y.C."/>
            <person name="Lim A.C.H."/>
            <person name="Lee J.K.Y."/>
            <person name="Kittelmann S."/>
        </authorList>
    </citation>
    <scope>NUCLEOTIDE SEQUENCE [LARGE SCALE GENOMIC DNA]</scope>
    <source>
        <strain evidence="1 2">WILCCON 0114</strain>
    </source>
</reference>